<reference evidence="3" key="1">
    <citation type="journal article" date="2019" name="Int. J. Syst. Evol. Microbiol.">
        <title>The Global Catalogue of Microorganisms (GCM) 10K type strain sequencing project: providing services to taxonomists for standard genome sequencing and annotation.</title>
        <authorList>
            <consortium name="The Broad Institute Genomics Platform"/>
            <consortium name="The Broad Institute Genome Sequencing Center for Infectious Disease"/>
            <person name="Wu L."/>
            <person name="Ma J."/>
        </authorList>
    </citation>
    <scope>NUCLEOTIDE SEQUENCE [LARGE SCALE GENOMIC DNA]</scope>
    <source>
        <strain evidence="3">CGMCC 1.15439</strain>
    </source>
</reference>
<dbReference type="Proteomes" id="UP000620046">
    <property type="component" value="Unassembled WGS sequence"/>
</dbReference>
<dbReference type="InterPro" id="IPR045179">
    <property type="entry name" value="YgfZ/GcvT"/>
</dbReference>
<name>A0ABQ1FKT7_9GAMM</name>
<comment type="caution">
    <text evidence="2">The sequence shown here is derived from an EMBL/GenBank/DDBJ whole genome shotgun (WGS) entry which is preliminary data.</text>
</comment>
<dbReference type="RefSeq" id="WP_188792489.1">
    <property type="nucleotide sequence ID" value="NZ_BMJA01000001.1"/>
</dbReference>
<dbReference type="PANTHER" id="PTHR22602:SF0">
    <property type="entry name" value="TRANSFERASE CAF17, MITOCHONDRIAL-RELATED"/>
    <property type="match status" value="1"/>
</dbReference>
<gene>
    <name evidence="2" type="ORF">GCM10010981_02810</name>
</gene>
<organism evidence="2 3">
    <name type="scientific">Dyella nitratireducens</name>
    <dbReference type="NCBI Taxonomy" id="1849580"/>
    <lineage>
        <taxon>Bacteria</taxon>
        <taxon>Pseudomonadati</taxon>
        <taxon>Pseudomonadota</taxon>
        <taxon>Gammaproteobacteria</taxon>
        <taxon>Lysobacterales</taxon>
        <taxon>Rhodanobacteraceae</taxon>
        <taxon>Dyella</taxon>
    </lineage>
</organism>
<evidence type="ECO:0000313" key="2">
    <source>
        <dbReference type="EMBL" id="GGA18416.1"/>
    </source>
</evidence>
<keyword evidence="3" id="KW-1185">Reference proteome</keyword>
<accession>A0ABQ1FKT7</accession>
<dbReference type="NCBIfam" id="TIGR03317">
    <property type="entry name" value="ygfZ_signature"/>
    <property type="match status" value="1"/>
</dbReference>
<evidence type="ECO:0000313" key="3">
    <source>
        <dbReference type="Proteomes" id="UP000620046"/>
    </source>
</evidence>
<sequence length="271" mass="30525">MPTSHTAHAIFIEGPDAIAFAHTQFTSQVTALANQRWQFSSWLDAQGRVRNLFHLARIGDDRLLVILRGGDATSFVENLRRFVFRSRVKLSAVEGLLSGDAATTLHEVETHDDVIRLGCGTHTMQFSTNLQNSNNHNVAWQLQQLRDGWAWLPNSALNELLPPALSLHRLGAVALDKGCYPGQEIVARLHYRGGNKRHLHHVALSKYTEDGALLERENREFMRLLHVIAHEEHIEALAVMTDETAEQFGQHDKHFVSDEGIDIQLLTTWPA</sequence>
<keyword evidence="1" id="KW-0809">Transit peptide</keyword>
<dbReference type="Gene3D" id="3.30.1360.120">
    <property type="entry name" value="Probable tRNA modification gtpase trme, domain 1"/>
    <property type="match status" value="1"/>
</dbReference>
<dbReference type="PANTHER" id="PTHR22602">
    <property type="entry name" value="TRANSFERASE CAF17, MITOCHONDRIAL-RELATED"/>
    <property type="match status" value="1"/>
</dbReference>
<dbReference type="Gene3D" id="2.40.30.160">
    <property type="match status" value="1"/>
</dbReference>
<proteinExistence type="predicted"/>
<dbReference type="EMBL" id="BMJA01000001">
    <property type="protein sequence ID" value="GGA18416.1"/>
    <property type="molecule type" value="Genomic_DNA"/>
</dbReference>
<dbReference type="InterPro" id="IPR027266">
    <property type="entry name" value="TrmE/GcvT-like"/>
</dbReference>
<protein>
    <submittedName>
        <fullName evidence="2">Folate-binding protein YgfZ</fullName>
    </submittedName>
</protein>
<dbReference type="SUPFAM" id="SSF103025">
    <property type="entry name" value="Folate-binding domain"/>
    <property type="match status" value="1"/>
</dbReference>
<dbReference type="InterPro" id="IPR017703">
    <property type="entry name" value="YgfZ/GCV_T_CS"/>
</dbReference>
<evidence type="ECO:0000256" key="1">
    <source>
        <dbReference type="ARBA" id="ARBA00022946"/>
    </source>
</evidence>